<dbReference type="GO" id="GO:0006887">
    <property type="term" value="P:exocytosis"/>
    <property type="evidence" value="ECO:0007669"/>
    <property type="project" value="UniProtKB-KW"/>
</dbReference>
<dbReference type="PANTHER" id="PTHR24172">
    <property type="entry name" value="ANK_REP_REGION DOMAIN-CONTAINING PROTEIN"/>
    <property type="match status" value="1"/>
</dbReference>
<keyword evidence="5" id="KW-1052">Target cell membrane</keyword>
<dbReference type="InterPro" id="IPR036770">
    <property type="entry name" value="Ankyrin_rpt-contain_sf"/>
</dbReference>
<accession>A0AAV6TUW9</accession>
<dbReference type="GO" id="GO:0044218">
    <property type="term" value="C:other organism cell membrane"/>
    <property type="evidence" value="ECO:0007669"/>
    <property type="project" value="UniProtKB-KW"/>
</dbReference>
<evidence type="ECO:0000256" key="3">
    <source>
        <dbReference type="ARBA" id="ARBA00022483"/>
    </source>
</evidence>
<keyword evidence="9" id="KW-0472">Membrane</keyword>
<feature type="compositionally biased region" description="Basic and acidic residues" evidence="11">
    <location>
        <begin position="75"/>
        <end position="88"/>
    </location>
</feature>
<evidence type="ECO:0000256" key="1">
    <source>
        <dbReference type="ARBA" id="ARBA00004175"/>
    </source>
</evidence>
<feature type="repeat" description="ANK" evidence="10">
    <location>
        <begin position="277"/>
        <end position="300"/>
    </location>
</feature>
<dbReference type="GO" id="GO:0090729">
    <property type="term" value="F:toxin activity"/>
    <property type="evidence" value="ECO:0007669"/>
    <property type="project" value="UniProtKB-KW"/>
</dbReference>
<feature type="compositionally biased region" description="Acidic residues" evidence="11">
    <location>
        <begin position="30"/>
        <end position="41"/>
    </location>
</feature>
<keyword evidence="4" id="KW-0964">Secreted</keyword>
<comment type="caution">
    <text evidence="12">The sequence shown here is derived from an EMBL/GenBank/DDBJ whole genome shotgun (WGS) entry which is preliminary data.</text>
</comment>
<organism evidence="12 13">
    <name type="scientific">Oedothorax gibbosus</name>
    <dbReference type="NCBI Taxonomy" id="931172"/>
    <lineage>
        <taxon>Eukaryota</taxon>
        <taxon>Metazoa</taxon>
        <taxon>Ecdysozoa</taxon>
        <taxon>Arthropoda</taxon>
        <taxon>Chelicerata</taxon>
        <taxon>Arachnida</taxon>
        <taxon>Araneae</taxon>
        <taxon>Araneomorphae</taxon>
        <taxon>Entelegynae</taxon>
        <taxon>Araneoidea</taxon>
        <taxon>Linyphiidae</taxon>
        <taxon>Erigoninae</taxon>
        <taxon>Oedothorax</taxon>
    </lineage>
</organism>
<dbReference type="InterPro" id="IPR002110">
    <property type="entry name" value="Ankyrin_rpt"/>
</dbReference>
<feature type="compositionally biased region" description="Basic and acidic residues" evidence="11">
    <location>
        <begin position="143"/>
        <end position="157"/>
    </location>
</feature>
<dbReference type="Gene3D" id="1.25.40.20">
    <property type="entry name" value="Ankyrin repeat-containing domain"/>
    <property type="match status" value="2"/>
</dbReference>
<dbReference type="PANTHER" id="PTHR24172:SF4">
    <property type="entry name" value="ANK_REP_REGION DOMAIN-CONTAINING PROTEIN"/>
    <property type="match status" value="1"/>
</dbReference>
<feature type="compositionally biased region" description="Basic and acidic residues" evidence="11">
    <location>
        <begin position="95"/>
        <end position="120"/>
    </location>
</feature>
<keyword evidence="9" id="KW-1053">Target membrane</keyword>
<evidence type="ECO:0000313" key="12">
    <source>
        <dbReference type="EMBL" id="KAG8175735.1"/>
    </source>
</evidence>
<keyword evidence="10" id="KW-0040">ANK repeat</keyword>
<dbReference type="GO" id="GO:0005576">
    <property type="term" value="C:extracellular region"/>
    <property type="evidence" value="ECO:0007669"/>
    <property type="project" value="UniProtKB-SubCell"/>
</dbReference>
<name>A0AAV6TUW9_9ARAC</name>
<evidence type="ECO:0000256" key="6">
    <source>
        <dbReference type="ARBA" id="ARBA00022656"/>
    </source>
</evidence>
<feature type="compositionally biased region" description="Low complexity" evidence="11">
    <location>
        <begin position="171"/>
        <end position="181"/>
    </location>
</feature>
<evidence type="ECO:0000313" key="13">
    <source>
        <dbReference type="Proteomes" id="UP000827092"/>
    </source>
</evidence>
<dbReference type="Pfam" id="PF12796">
    <property type="entry name" value="Ank_2"/>
    <property type="match status" value="1"/>
</dbReference>
<dbReference type="PRINTS" id="PR01415">
    <property type="entry name" value="ANKYRIN"/>
</dbReference>
<feature type="repeat" description="ANK" evidence="10">
    <location>
        <begin position="311"/>
        <end position="344"/>
    </location>
</feature>
<protein>
    <submittedName>
        <fullName evidence="12">Uncharacterized protein</fullName>
    </submittedName>
</protein>
<proteinExistence type="predicted"/>
<dbReference type="GO" id="GO:0044231">
    <property type="term" value="C:host cell presynaptic membrane"/>
    <property type="evidence" value="ECO:0007669"/>
    <property type="project" value="UniProtKB-KW"/>
</dbReference>
<evidence type="ECO:0000256" key="8">
    <source>
        <dbReference type="ARBA" id="ARBA00023028"/>
    </source>
</evidence>
<sequence>MHKNEDPDDAPKNEDPDDAPKEDPNQKPEDQDEQAAENIDDEEHKPDDTGEAEENNDVPETPTRNLEESNENDEKEDKNEEDNQKDTEESPNEINGDKHITPDDDLKEVEIPDNPDKNENNEDTNEQVVENRELDANEQSGVNHEENEQSGEKKEENEGNQENENLPEKLTNNSGNTSSSNISPDTPHQTKDHLDELIEHWIKEGDLLRLEHVVLAGQGDRLIERTSDDKQVQDFLDLVPIYMAKIRAVHEAVAKGQLREVRSILTRKRFALSRDHVGASPLHLAVLHGHTDVSTYIISHFPETMDGPDNEGRTPLHYATALHDNATLYKLLKAAGADENIEDKAGHSPKFYMNNTGSLTLAQLLEPYSLTE</sequence>
<gene>
    <name evidence="12" type="ORF">JTE90_000962</name>
</gene>
<evidence type="ECO:0000256" key="7">
    <source>
        <dbReference type="ARBA" id="ARBA00022699"/>
    </source>
</evidence>
<evidence type="ECO:0000256" key="5">
    <source>
        <dbReference type="ARBA" id="ARBA00022537"/>
    </source>
</evidence>
<keyword evidence="13" id="KW-1185">Reference proteome</keyword>
<evidence type="ECO:0000256" key="2">
    <source>
        <dbReference type="ARBA" id="ARBA00004613"/>
    </source>
</evidence>
<feature type="region of interest" description="Disordered" evidence="11">
    <location>
        <begin position="1"/>
        <end position="190"/>
    </location>
</feature>
<evidence type="ECO:0000256" key="4">
    <source>
        <dbReference type="ARBA" id="ARBA00022525"/>
    </source>
</evidence>
<evidence type="ECO:0000256" key="9">
    <source>
        <dbReference type="ARBA" id="ARBA00023298"/>
    </source>
</evidence>
<dbReference type="PROSITE" id="PS50088">
    <property type="entry name" value="ANK_REPEAT"/>
    <property type="match status" value="2"/>
</dbReference>
<keyword evidence="6" id="KW-0800">Toxin</keyword>
<keyword evidence="3" id="KW-0268">Exocytosis</keyword>
<dbReference type="SMART" id="SM00248">
    <property type="entry name" value="ANK"/>
    <property type="match status" value="2"/>
</dbReference>
<reference evidence="12 13" key="1">
    <citation type="journal article" date="2022" name="Nat. Ecol. Evol.">
        <title>A masculinizing supergene underlies an exaggerated male reproductive morph in a spider.</title>
        <authorList>
            <person name="Hendrickx F."/>
            <person name="De Corte Z."/>
            <person name="Sonet G."/>
            <person name="Van Belleghem S.M."/>
            <person name="Kostlbacher S."/>
            <person name="Vangestel C."/>
        </authorList>
    </citation>
    <scope>NUCLEOTIDE SEQUENCE [LARGE SCALE GENOMIC DNA]</scope>
    <source>
        <strain evidence="12">W744_W776</strain>
    </source>
</reference>
<dbReference type="SUPFAM" id="SSF48403">
    <property type="entry name" value="Ankyrin repeat"/>
    <property type="match status" value="1"/>
</dbReference>
<dbReference type="Proteomes" id="UP000827092">
    <property type="component" value="Unassembled WGS sequence"/>
</dbReference>
<comment type="subcellular location">
    <subcellularLocation>
        <location evidence="2">Secreted</location>
    </subcellularLocation>
    <subcellularLocation>
        <location evidence="1">Target cell membrane</location>
    </subcellularLocation>
</comment>
<keyword evidence="8" id="KW-0638">Presynaptic neurotoxin</keyword>
<evidence type="ECO:0000256" key="10">
    <source>
        <dbReference type="PROSITE-ProRule" id="PRU00023"/>
    </source>
</evidence>
<feature type="compositionally biased region" description="Basic and acidic residues" evidence="11">
    <location>
        <begin position="9"/>
        <end position="29"/>
    </location>
</feature>
<keyword evidence="7" id="KW-0528">Neurotoxin</keyword>
<dbReference type="EMBL" id="JAFNEN010000954">
    <property type="protein sequence ID" value="KAG8175735.1"/>
    <property type="molecule type" value="Genomic_DNA"/>
</dbReference>
<dbReference type="AlphaFoldDB" id="A0AAV6TUW9"/>
<evidence type="ECO:0000256" key="11">
    <source>
        <dbReference type="SAM" id="MobiDB-lite"/>
    </source>
</evidence>
<dbReference type="PROSITE" id="PS50297">
    <property type="entry name" value="ANK_REP_REGION"/>
    <property type="match status" value="2"/>
</dbReference>